<evidence type="ECO:0000256" key="8">
    <source>
        <dbReference type="ARBA" id="ARBA00023306"/>
    </source>
</evidence>
<feature type="binding site" evidence="10">
    <location>
        <position position="196"/>
    </location>
    <ligand>
        <name>UDP-N-acetyl-alpha-D-glucosamine</name>
        <dbReference type="ChEBI" id="CHEBI:57705"/>
    </ligand>
</feature>
<sequence>MRFVVSGGGTGGHIYPALAISRGLKEKYPGAEVLYVGTTQGMEADIVCKENLPFRGIVASGLERKLSLHNLLVLWQAGRGFWQAAGIIRQWRPDAVIGTGGYVCGPVVLAAALRRVPTLIHEQNAFPGITNRILSRFAGCVAVTFADSIKYFPNPNKVRLTGLPVRPEILTAERKTALEKLGLSHDRFLLLSFGGSRGARAINEAMVSVIKKFANDPRLSIIHVTGTLGYQEFIDNAAASGINLDKIGNVTIMSYAYNMQDALGAANLVVSRAGAATLAELTVMGIPSILIPYPHAAENHQEFNARALEKENAALVVLDRELNGEVLCGKIAELLDYRDKLSAMSAASKRLGKRDALKDIIECVDELIKARNK</sequence>
<dbReference type="GO" id="GO:0005886">
    <property type="term" value="C:plasma membrane"/>
    <property type="evidence" value="ECO:0007669"/>
    <property type="project" value="UniProtKB-SubCell"/>
</dbReference>
<dbReference type="EC" id="2.4.1.227" evidence="10"/>
<evidence type="ECO:0000256" key="2">
    <source>
        <dbReference type="ARBA" id="ARBA00022618"/>
    </source>
</evidence>
<dbReference type="EMBL" id="JAKOAV010000016">
    <property type="protein sequence ID" value="MDF9408642.1"/>
    <property type="molecule type" value="Genomic_DNA"/>
</dbReference>
<organism evidence="13 14">
    <name type="scientific">Pelotomaculum isophthalicicum JI</name>
    <dbReference type="NCBI Taxonomy" id="947010"/>
    <lineage>
        <taxon>Bacteria</taxon>
        <taxon>Bacillati</taxon>
        <taxon>Bacillota</taxon>
        <taxon>Clostridia</taxon>
        <taxon>Eubacteriales</taxon>
        <taxon>Desulfotomaculaceae</taxon>
        <taxon>Pelotomaculum</taxon>
    </lineage>
</organism>
<comment type="caution">
    <text evidence="13">The sequence shown here is derived from an EMBL/GenBank/DDBJ whole genome shotgun (WGS) entry which is preliminary data.</text>
</comment>
<evidence type="ECO:0000256" key="3">
    <source>
        <dbReference type="ARBA" id="ARBA00022676"/>
    </source>
</evidence>
<dbReference type="InterPro" id="IPR007235">
    <property type="entry name" value="Glyco_trans_28_C"/>
</dbReference>
<evidence type="ECO:0000256" key="7">
    <source>
        <dbReference type="ARBA" id="ARBA00023136"/>
    </source>
</evidence>
<gene>
    <name evidence="10 13" type="primary">murG</name>
    <name evidence="13" type="ORF">L7E55_09780</name>
</gene>
<evidence type="ECO:0000256" key="5">
    <source>
        <dbReference type="ARBA" id="ARBA00022960"/>
    </source>
</evidence>
<keyword evidence="1 10" id="KW-1003">Cell membrane</keyword>
<protein>
    <recommendedName>
        <fullName evidence="10">UDP-N-acetylglucosamine--N-acetylmuramyl-(pentapeptide) pyrophosphoryl-undecaprenol N-acetylglucosamine transferase</fullName>
        <ecNumber evidence="10">2.4.1.227</ecNumber>
    </recommendedName>
    <alternativeName>
        <fullName evidence="10">Undecaprenyl-PP-MurNAc-pentapeptide-UDPGlcNAc GlcNAc transferase</fullName>
    </alternativeName>
</protein>
<dbReference type="SUPFAM" id="SSF53756">
    <property type="entry name" value="UDP-Glycosyltransferase/glycogen phosphorylase"/>
    <property type="match status" value="1"/>
</dbReference>
<dbReference type="InterPro" id="IPR004276">
    <property type="entry name" value="GlycoTrans_28_N"/>
</dbReference>
<accession>A0A9X4H5Q3</accession>
<dbReference type="PANTHER" id="PTHR21015">
    <property type="entry name" value="UDP-N-ACETYLGLUCOSAMINE--N-ACETYLMURAMYL-(PENTAPEPTIDE) PYROPHOSPHORYL-UNDECAPRENOL N-ACETYLGLUCOSAMINE TRANSFERASE 1"/>
    <property type="match status" value="1"/>
</dbReference>
<keyword evidence="4 10" id="KW-0808">Transferase</keyword>
<evidence type="ECO:0000256" key="6">
    <source>
        <dbReference type="ARBA" id="ARBA00022984"/>
    </source>
</evidence>
<comment type="subcellular location">
    <subcellularLocation>
        <location evidence="10">Cell membrane</location>
        <topology evidence="10">Peripheral membrane protein</topology>
        <orientation evidence="10">Cytoplasmic side</orientation>
    </subcellularLocation>
</comment>
<dbReference type="InterPro" id="IPR006009">
    <property type="entry name" value="GlcNAc_MurG"/>
</dbReference>
<dbReference type="GO" id="GO:0071555">
    <property type="term" value="P:cell wall organization"/>
    <property type="evidence" value="ECO:0007669"/>
    <property type="project" value="UniProtKB-KW"/>
</dbReference>
<feature type="binding site" evidence="10">
    <location>
        <position position="166"/>
    </location>
    <ligand>
        <name>UDP-N-acetyl-alpha-D-glucosamine</name>
        <dbReference type="ChEBI" id="CHEBI:57705"/>
    </ligand>
</feature>
<dbReference type="GO" id="GO:0050511">
    <property type="term" value="F:undecaprenyldiphospho-muramoylpentapeptide beta-N-acetylglucosaminyltransferase activity"/>
    <property type="evidence" value="ECO:0007669"/>
    <property type="project" value="UniProtKB-UniRule"/>
</dbReference>
<dbReference type="Pfam" id="PF03033">
    <property type="entry name" value="Glyco_transf_28"/>
    <property type="match status" value="1"/>
</dbReference>
<evidence type="ECO:0000256" key="9">
    <source>
        <dbReference type="ARBA" id="ARBA00023316"/>
    </source>
</evidence>
<comment type="pathway">
    <text evidence="10">Cell wall biogenesis; peptidoglycan biosynthesis.</text>
</comment>
<dbReference type="Gene3D" id="3.40.50.2000">
    <property type="entry name" value="Glycogen Phosphorylase B"/>
    <property type="match status" value="2"/>
</dbReference>
<dbReference type="GO" id="GO:0051301">
    <property type="term" value="P:cell division"/>
    <property type="evidence" value="ECO:0007669"/>
    <property type="project" value="UniProtKB-KW"/>
</dbReference>
<dbReference type="HAMAP" id="MF_00033">
    <property type="entry name" value="MurG"/>
    <property type="match status" value="1"/>
</dbReference>
<dbReference type="CDD" id="cd03785">
    <property type="entry name" value="GT28_MurG"/>
    <property type="match status" value="1"/>
</dbReference>
<evidence type="ECO:0000313" key="14">
    <source>
        <dbReference type="Proteomes" id="UP001154312"/>
    </source>
</evidence>
<dbReference type="Pfam" id="PF04101">
    <property type="entry name" value="Glyco_tran_28_C"/>
    <property type="match status" value="1"/>
</dbReference>
<feature type="domain" description="Glycosyltransferase family 28 N-terminal" evidence="11">
    <location>
        <begin position="3"/>
        <end position="142"/>
    </location>
</feature>
<dbReference type="Proteomes" id="UP001154312">
    <property type="component" value="Unassembled WGS sequence"/>
</dbReference>
<feature type="binding site" evidence="10">
    <location>
        <position position="301"/>
    </location>
    <ligand>
        <name>UDP-N-acetyl-alpha-D-glucosamine</name>
        <dbReference type="ChEBI" id="CHEBI:57705"/>
    </ligand>
</feature>
<evidence type="ECO:0000259" key="12">
    <source>
        <dbReference type="Pfam" id="PF04101"/>
    </source>
</evidence>
<comment type="caution">
    <text evidence="10">Lacks conserved residue(s) required for the propagation of feature annotation.</text>
</comment>
<feature type="domain" description="Glycosyl transferase family 28 C-terminal" evidence="12">
    <location>
        <begin position="192"/>
        <end position="359"/>
    </location>
</feature>
<evidence type="ECO:0000256" key="10">
    <source>
        <dbReference type="HAMAP-Rule" id="MF_00033"/>
    </source>
</evidence>
<comment type="function">
    <text evidence="10">Cell wall formation. Catalyzes the transfer of a GlcNAc subunit on undecaprenyl-pyrophosphoryl-MurNAc-pentapeptide (lipid intermediate I) to form undecaprenyl-pyrophosphoryl-MurNAc-(pentapeptide)GlcNAc (lipid intermediate II).</text>
</comment>
<proteinExistence type="inferred from homology"/>
<keyword evidence="9 10" id="KW-0961">Cell wall biogenesis/degradation</keyword>
<feature type="binding site" evidence="10">
    <location>
        <begin position="10"/>
        <end position="12"/>
    </location>
    <ligand>
        <name>UDP-N-acetyl-alpha-D-glucosamine</name>
        <dbReference type="ChEBI" id="CHEBI:57705"/>
    </ligand>
</feature>
<keyword evidence="3 10" id="KW-0328">Glycosyltransferase</keyword>
<keyword evidence="8 10" id="KW-0131">Cell cycle</keyword>
<name>A0A9X4H5Q3_9FIRM</name>
<dbReference type="PANTHER" id="PTHR21015:SF22">
    <property type="entry name" value="GLYCOSYLTRANSFERASE"/>
    <property type="match status" value="1"/>
</dbReference>
<keyword evidence="2 10" id="KW-0132">Cell division</keyword>
<dbReference type="AlphaFoldDB" id="A0A9X4H5Q3"/>
<comment type="catalytic activity">
    <reaction evidence="10">
        <text>di-trans,octa-cis-undecaprenyl diphospho-N-acetyl-alpha-D-muramoyl-L-alanyl-D-glutamyl-meso-2,6-diaminopimeloyl-D-alanyl-D-alanine + UDP-N-acetyl-alpha-D-glucosamine = di-trans,octa-cis-undecaprenyl diphospho-[N-acetyl-alpha-D-glucosaminyl-(1-&gt;4)]-N-acetyl-alpha-D-muramoyl-L-alanyl-D-glutamyl-meso-2,6-diaminopimeloyl-D-alanyl-D-alanine + UDP + H(+)</text>
        <dbReference type="Rhea" id="RHEA:31227"/>
        <dbReference type="ChEBI" id="CHEBI:15378"/>
        <dbReference type="ChEBI" id="CHEBI:57705"/>
        <dbReference type="ChEBI" id="CHEBI:58223"/>
        <dbReference type="ChEBI" id="CHEBI:61387"/>
        <dbReference type="ChEBI" id="CHEBI:61388"/>
        <dbReference type="EC" id="2.4.1.227"/>
    </reaction>
</comment>
<dbReference type="RefSeq" id="WP_277443981.1">
    <property type="nucleotide sequence ID" value="NZ_JAKOAV010000016.1"/>
</dbReference>
<keyword evidence="7 10" id="KW-0472">Membrane</keyword>
<dbReference type="GO" id="GO:0008360">
    <property type="term" value="P:regulation of cell shape"/>
    <property type="evidence" value="ECO:0007669"/>
    <property type="project" value="UniProtKB-KW"/>
</dbReference>
<reference evidence="13" key="1">
    <citation type="submission" date="2022-02" db="EMBL/GenBank/DDBJ databases">
        <authorList>
            <person name="Leng L."/>
        </authorList>
    </citation>
    <scope>NUCLEOTIDE SEQUENCE</scope>
    <source>
        <strain evidence="13">JI</strain>
    </source>
</reference>
<evidence type="ECO:0000256" key="4">
    <source>
        <dbReference type="ARBA" id="ARBA00022679"/>
    </source>
</evidence>
<keyword evidence="6 10" id="KW-0573">Peptidoglycan synthesis</keyword>
<dbReference type="GO" id="GO:0009252">
    <property type="term" value="P:peptidoglycan biosynthetic process"/>
    <property type="evidence" value="ECO:0007669"/>
    <property type="project" value="UniProtKB-UniRule"/>
</dbReference>
<dbReference type="NCBIfam" id="TIGR01133">
    <property type="entry name" value="murG"/>
    <property type="match status" value="1"/>
</dbReference>
<keyword evidence="5 10" id="KW-0133">Cell shape</keyword>
<evidence type="ECO:0000256" key="1">
    <source>
        <dbReference type="ARBA" id="ARBA00022475"/>
    </source>
</evidence>
<keyword evidence="14" id="KW-1185">Reference proteome</keyword>
<evidence type="ECO:0000259" key="11">
    <source>
        <dbReference type="Pfam" id="PF03033"/>
    </source>
</evidence>
<dbReference type="GO" id="GO:0005975">
    <property type="term" value="P:carbohydrate metabolic process"/>
    <property type="evidence" value="ECO:0007669"/>
    <property type="project" value="InterPro"/>
</dbReference>
<feature type="binding site" evidence="10">
    <location>
        <position position="124"/>
    </location>
    <ligand>
        <name>UDP-N-acetyl-alpha-D-glucosamine</name>
        <dbReference type="ChEBI" id="CHEBI:57705"/>
    </ligand>
</feature>
<comment type="similarity">
    <text evidence="10">Belongs to the glycosyltransferase 28 family. MurG subfamily.</text>
</comment>
<evidence type="ECO:0000313" key="13">
    <source>
        <dbReference type="EMBL" id="MDF9408642.1"/>
    </source>
</evidence>